<evidence type="ECO:0000313" key="1">
    <source>
        <dbReference type="EMBL" id="PLR30731.1"/>
    </source>
</evidence>
<protein>
    <recommendedName>
        <fullName evidence="3">Pectate lyase superfamily protein domain-containing protein</fullName>
    </recommendedName>
</protein>
<dbReference type="SUPFAM" id="SSF51126">
    <property type="entry name" value="Pectin lyase-like"/>
    <property type="match status" value="1"/>
</dbReference>
<sequence>MDSCKDIATLRTIEPTKDGQFIMVISYYSDWLTNGGKPSGGGPFVALMNDKTSPDDNGEYIVTKGGHRWHRVAEQLLPVDFGCTPGGTKDCTQHMRAYLKASANKTVVFQNGPWRVSGTLDFTLVKRIMSDDSGRFKINPKNFDGDYALIMGDPTDKPNSGRSSRLVIDGDLVVDCDSRDTELNGVYIKGQWFVGGHIRVSGFNGTGINMDSVWDSTFERLSVERCGNVKKWALEIGSSGDTFNATHINSIQCEQAYHRGIFINNNVRNMFDNIHAERLIVLTEDDGTTGLASGLKYQNHSIIIGNSTINQVFMDAALDDSTTGQKPGVTTKLSVNIGTDRAEIRNFNASGAVCSTSYGTKSVFSSCRFGSWYIAAPASHMTLAEPEIDDLLMVERDVTIINPTVEKLDFRYNAQNVKIIKGELKDISLSSNILGNITFYDTKITGKVNGTKVASNGYMPVTFNNCIFTGTFAGAYQSTAIVNGGHIATAALVSGASVQFYNVTFDSFSCTGNISFISRGCQAKTVSGWKNPNHTFPVYPAGTLNERIGKAGSGNGILYVNADGTPNGWKMVVTMP</sequence>
<keyword evidence="2" id="KW-1185">Reference proteome</keyword>
<dbReference type="OrthoDB" id="6500479at2"/>
<name>A0A2N5DUW6_9GAMM</name>
<dbReference type="EMBL" id="PJZH01000028">
    <property type="protein sequence ID" value="PLR30731.1"/>
    <property type="molecule type" value="Genomic_DNA"/>
</dbReference>
<accession>A0A2N5DUW6</accession>
<proteinExistence type="predicted"/>
<evidence type="ECO:0008006" key="3">
    <source>
        <dbReference type="Google" id="ProtNLM"/>
    </source>
</evidence>
<reference evidence="1 2" key="1">
    <citation type="submission" date="2017-12" db="EMBL/GenBank/DDBJ databases">
        <title>Characterization of six clinical isolates of Enterochimera gen. nov., a novel genus of the Yersiniaciae family and the three species Enterochimera arupensis sp. nov., Enterochimera coloradensis sp. nov, and Enterochimera californica sp. nov.</title>
        <authorList>
            <person name="Rossi A."/>
            <person name="Fisher M."/>
        </authorList>
    </citation>
    <scope>NUCLEOTIDE SEQUENCE [LARGE SCALE GENOMIC DNA]</scope>
    <source>
        <strain evidence="2">2016-Iso4</strain>
    </source>
</reference>
<dbReference type="InterPro" id="IPR011050">
    <property type="entry name" value="Pectin_lyase_fold/virulence"/>
</dbReference>
<organism evidence="1 2">
    <name type="scientific">Chimaeribacter coloradensis</name>
    <dbReference type="NCBI Taxonomy" id="2060068"/>
    <lineage>
        <taxon>Bacteria</taxon>
        <taxon>Pseudomonadati</taxon>
        <taxon>Pseudomonadota</taxon>
        <taxon>Gammaproteobacteria</taxon>
        <taxon>Enterobacterales</taxon>
        <taxon>Yersiniaceae</taxon>
        <taxon>Chimaeribacter</taxon>
    </lineage>
</organism>
<comment type="caution">
    <text evidence="1">The sequence shown here is derived from an EMBL/GenBank/DDBJ whole genome shotgun (WGS) entry which is preliminary data.</text>
</comment>
<gene>
    <name evidence="1" type="ORF">CYR32_18045</name>
</gene>
<evidence type="ECO:0000313" key="2">
    <source>
        <dbReference type="Proteomes" id="UP000234503"/>
    </source>
</evidence>
<dbReference type="AlphaFoldDB" id="A0A2N5DUW6"/>
<dbReference type="Proteomes" id="UP000234503">
    <property type="component" value="Unassembled WGS sequence"/>
</dbReference>
<dbReference type="RefSeq" id="WP_101826546.1">
    <property type="nucleotide sequence ID" value="NZ_PJZH01000028.1"/>
</dbReference>